<proteinExistence type="predicted"/>
<evidence type="ECO:0000313" key="7">
    <source>
        <dbReference type="Proteomes" id="UP001206128"/>
    </source>
</evidence>
<dbReference type="InterPro" id="IPR009057">
    <property type="entry name" value="Homeodomain-like_sf"/>
</dbReference>
<gene>
    <name evidence="6" type="ORF">LX83_001788</name>
</gene>
<dbReference type="SUPFAM" id="SSF48498">
    <property type="entry name" value="Tetracyclin repressor-like, C-terminal domain"/>
    <property type="match status" value="1"/>
</dbReference>
<dbReference type="PANTHER" id="PTHR30055">
    <property type="entry name" value="HTH-TYPE TRANSCRIPTIONAL REGULATOR RUTR"/>
    <property type="match status" value="1"/>
</dbReference>
<keyword evidence="3" id="KW-0804">Transcription</keyword>
<feature type="domain" description="HTH tetR-type" evidence="5">
    <location>
        <begin position="1"/>
        <end position="55"/>
    </location>
</feature>
<dbReference type="AlphaFoldDB" id="A0AAE3GD05"/>
<dbReference type="InterPro" id="IPR050109">
    <property type="entry name" value="HTH-type_TetR-like_transc_reg"/>
</dbReference>
<dbReference type="Gene3D" id="1.10.357.10">
    <property type="entry name" value="Tetracycline Repressor, domain 2"/>
    <property type="match status" value="1"/>
</dbReference>
<sequence>MLAVAEQVFAEHGYLAASMDEIAERVGVSKPMLYEYFGSKEGLFVGCIERARAQLLAATERAVAGAATPADALRRGLVAFFRFVAEHRRYWRLIRQEAALTPPAAAAAVEQIRQQQSAFTAAMLTALADVDLTEASAEILVGACERLALWVEHRPEITPEQAAELVMAVVWTGLGGRVNAAQS</sequence>
<feature type="DNA-binding region" description="H-T-H motif" evidence="4">
    <location>
        <begin position="18"/>
        <end position="37"/>
    </location>
</feature>
<dbReference type="InterPro" id="IPR001647">
    <property type="entry name" value="HTH_TetR"/>
</dbReference>
<dbReference type="FunFam" id="1.10.10.60:FF:000141">
    <property type="entry name" value="TetR family transcriptional regulator"/>
    <property type="match status" value="1"/>
</dbReference>
<dbReference type="PROSITE" id="PS01081">
    <property type="entry name" value="HTH_TETR_1"/>
    <property type="match status" value="1"/>
</dbReference>
<comment type="caution">
    <text evidence="6">The sequence shown here is derived from an EMBL/GenBank/DDBJ whole genome shotgun (WGS) entry which is preliminary data.</text>
</comment>
<dbReference type="PRINTS" id="PR00455">
    <property type="entry name" value="HTHTETR"/>
</dbReference>
<name>A0AAE3GD05_9PSEU</name>
<keyword evidence="7" id="KW-1185">Reference proteome</keyword>
<dbReference type="GO" id="GO:0003700">
    <property type="term" value="F:DNA-binding transcription factor activity"/>
    <property type="evidence" value="ECO:0007669"/>
    <property type="project" value="TreeGrafter"/>
</dbReference>
<keyword evidence="1" id="KW-0805">Transcription regulation</keyword>
<protein>
    <submittedName>
        <fullName evidence="6">Transcriptional regulator, TetR family</fullName>
    </submittedName>
</protein>
<keyword evidence="2 4" id="KW-0238">DNA-binding</keyword>
<dbReference type="SUPFAM" id="SSF46689">
    <property type="entry name" value="Homeodomain-like"/>
    <property type="match status" value="1"/>
</dbReference>
<evidence type="ECO:0000313" key="6">
    <source>
        <dbReference type="EMBL" id="MCP2164939.1"/>
    </source>
</evidence>
<evidence type="ECO:0000259" key="5">
    <source>
        <dbReference type="PROSITE" id="PS50977"/>
    </source>
</evidence>
<dbReference type="Pfam" id="PF00440">
    <property type="entry name" value="TetR_N"/>
    <property type="match status" value="1"/>
</dbReference>
<evidence type="ECO:0000256" key="3">
    <source>
        <dbReference type="ARBA" id="ARBA00023163"/>
    </source>
</evidence>
<organism evidence="6 7">
    <name type="scientific">Goodfellowiella coeruleoviolacea</name>
    <dbReference type="NCBI Taxonomy" id="334858"/>
    <lineage>
        <taxon>Bacteria</taxon>
        <taxon>Bacillati</taxon>
        <taxon>Actinomycetota</taxon>
        <taxon>Actinomycetes</taxon>
        <taxon>Pseudonocardiales</taxon>
        <taxon>Pseudonocardiaceae</taxon>
        <taxon>Goodfellowiella</taxon>
    </lineage>
</organism>
<dbReference type="Proteomes" id="UP001206128">
    <property type="component" value="Unassembled WGS sequence"/>
</dbReference>
<evidence type="ECO:0000256" key="2">
    <source>
        <dbReference type="ARBA" id="ARBA00023125"/>
    </source>
</evidence>
<dbReference type="InterPro" id="IPR023772">
    <property type="entry name" value="DNA-bd_HTH_TetR-type_CS"/>
</dbReference>
<evidence type="ECO:0000256" key="4">
    <source>
        <dbReference type="PROSITE-ProRule" id="PRU00335"/>
    </source>
</evidence>
<dbReference type="Pfam" id="PF21943">
    <property type="entry name" value="TetR_C_46"/>
    <property type="match status" value="1"/>
</dbReference>
<dbReference type="InterPro" id="IPR054129">
    <property type="entry name" value="DesT_TetR_C"/>
</dbReference>
<dbReference type="PANTHER" id="PTHR30055:SF158">
    <property type="entry name" value="POSSIBLE TRANSCRIPTIONAL REGULATORY PROTEIN (PROBABLY TETR-FAMILY)"/>
    <property type="match status" value="1"/>
</dbReference>
<dbReference type="GO" id="GO:0045892">
    <property type="term" value="P:negative regulation of DNA-templated transcription"/>
    <property type="evidence" value="ECO:0007669"/>
    <property type="project" value="UniProtKB-ARBA"/>
</dbReference>
<reference evidence="6" key="1">
    <citation type="submission" date="2022-06" db="EMBL/GenBank/DDBJ databases">
        <title>Genomic Encyclopedia of Archaeal and Bacterial Type Strains, Phase II (KMG-II): from individual species to whole genera.</title>
        <authorList>
            <person name="Goeker M."/>
        </authorList>
    </citation>
    <scope>NUCLEOTIDE SEQUENCE</scope>
    <source>
        <strain evidence="6">DSM 43935</strain>
    </source>
</reference>
<accession>A0AAE3GD05</accession>
<evidence type="ECO:0000256" key="1">
    <source>
        <dbReference type="ARBA" id="ARBA00023015"/>
    </source>
</evidence>
<dbReference type="PROSITE" id="PS50977">
    <property type="entry name" value="HTH_TETR_2"/>
    <property type="match status" value="1"/>
</dbReference>
<dbReference type="InterPro" id="IPR036271">
    <property type="entry name" value="Tet_transcr_reg_TetR-rel_C_sf"/>
</dbReference>
<dbReference type="GO" id="GO:0000976">
    <property type="term" value="F:transcription cis-regulatory region binding"/>
    <property type="evidence" value="ECO:0007669"/>
    <property type="project" value="TreeGrafter"/>
</dbReference>
<dbReference type="EMBL" id="JAMTCK010000004">
    <property type="protein sequence ID" value="MCP2164939.1"/>
    <property type="molecule type" value="Genomic_DNA"/>
</dbReference>